<feature type="region of interest" description="Disordered" evidence="1">
    <location>
        <begin position="230"/>
        <end position="259"/>
    </location>
</feature>
<evidence type="ECO:0000313" key="4">
    <source>
        <dbReference type="Proteomes" id="UP000293852"/>
    </source>
</evidence>
<protein>
    <recommendedName>
        <fullName evidence="5">Ribosomally synthesized peptide with SipW-like signal peptide</fullName>
    </recommendedName>
</protein>
<proteinExistence type="predicted"/>
<dbReference type="OrthoDB" id="5047062at2"/>
<dbReference type="Proteomes" id="UP000293852">
    <property type="component" value="Unassembled WGS sequence"/>
</dbReference>
<gene>
    <name evidence="3" type="ORF">EV386_2349</name>
</gene>
<reference evidence="3 4" key="1">
    <citation type="submission" date="2019-02" db="EMBL/GenBank/DDBJ databases">
        <title>Sequencing the genomes of 1000 actinobacteria strains.</title>
        <authorList>
            <person name="Klenk H.-P."/>
        </authorList>
    </citation>
    <scope>NUCLEOTIDE SEQUENCE [LARGE SCALE GENOMIC DNA]</scope>
    <source>
        <strain evidence="3 4">DSM 16932</strain>
    </source>
</reference>
<comment type="caution">
    <text evidence="3">The sequence shown here is derived from an EMBL/GenBank/DDBJ whole genome shotgun (WGS) entry which is preliminary data.</text>
</comment>
<evidence type="ECO:0000256" key="2">
    <source>
        <dbReference type="SAM" id="SignalP"/>
    </source>
</evidence>
<evidence type="ECO:0000256" key="1">
    <source>
        <dbReference type="SAM" id="MobiDB-lite"/>
    </source>
</evidence>
<sequence length="259" mass="26325">MSRLRRAALAAASVALVGAPLIASALWRDADDVVATPLWVGGVWFAAHASGDERQYASTTASSFLVTGVGGVLAQTQTEQSSTTADPIVLTIPGATIAGVVDERVTWTFTVSGRADGSAGLTYAVEPSAVEDGTLLARTTLRVFPAQVAGPGGDCSAPPAEQPELSAVVLHAPGAAPESGAVERRWCVTATPPGPPGSLDGEHANTARVEARAQDGSTVRARAQWNAAITPDTSSEPALTISVTPRVTSLNDASEPPGP</sequence>
<keyword evidence="4" id="KW-1185">Reference proteome</keyword>
<feature type="compositionally biased region" description="Polar residues" evidence="1">
    <location>
        <begin position="231"/>
        <end position="252"/>
    </location>
</feature>
<evidence type="ECO:0000313" key="3">
    <source>
        <dbReference type="EMBL" id="RZS62032.1"/>
    </source>
</evidence>
<name>A0A4Q7M5V5_9MICO</name>
<feature type="chain" id="PRO_5020874342" description="Ribosomally synthesized peptide with SipW-like signal peptide" evidence="2">
    <location>
        <begin position="26"/>
        <end position="259"/>
    </location>
</feature>
<dbReference type="RefSeq" id="WP_130415170.1">
    <property type="nucleotide sequence ID" value="NZ_SGWX01000001.1"/>
</dbReference>
<dbReference type="AlphaFoldDB" id="A0A4Q7M5V5"/>
<accession>A0A4Q7M5V5</accession>
<feature type="signal peptide" evidence="2">
    <location>
        <begin position="1"/>
        <end position="25"/>
    </location>
</feature>
<evidence type="ECO:0008006" key="5">
    <source>
        <dbReference type="Google" id="ProtNLM"/>
    </source>
</evidence>
<dbReference type="EMBL" id="SGWX01000001">
    <property type="protein sequence ID" value="RZS62032.1"/>
    <property type="molecule type" value="Genomic_DNA"/>
</dbReference>
<organism evidence="3 4">
    <name type="scientific">Xylanimonas ulmi</name>
    <dbReference type="NCBI Taxonomy" id="228973"/>
    <lineage>
        <taxon>Bacteria</taxon>
        <taxon>Bacillati</taxon>
        <taxon>Actinomycetota</taxon>
        <taxon>Actinomycetes</taxon>
        <taxon>Micrococcales</taxon>
        <taxon>Promicromonosporaceae</taxon>
        <taxon>Xylanimonas</taxon>
    </lineage>
</organism>
<keyword evidence="2" id="KW-0732">Signal</keyword>